<organism evidence="2 3">
    <name type="scientific">Labrys monachus</name>
    <dbReference type="NCBI Taxonomy" id="217067"/>
    <lineage>
        <taxon>Bacteria</taxon>
        <taxon>Pseudomonadati</taxon>
        <taxon>Pseudomonadota</taxon>
        <taxon>Alphaproteobacteria</taxon>
        <taxon>Hyphomicrobiales</taxon>
        <taxon>Xanthobacteraceae</taxon>
        <taxon>Labrys</taxon>
    </lineage>
</organism>
<dbReference type="Proteomes" id="UP001237448">
    <property type="component" value="Unassembled WGS sequence"/>
</dbReference>
<dbReference type="EMBL" id="JAUSVK010000001">
    <property type="protein sequence ID" value="MDQ0393499.1"/>
    <property type="molecule type" value="Genomic_DNA"/>
</dbReference>
<comment type="caution">
    <text evidence="2">The sequence shown here is derived from an EMBL/GenBank/DDBJ whole genome shotgun (WGS) entry which is preliminary data.</text>
</comment>
<evidence type="ECO:0000313" key="3">
    <source>
        <dbReference type="Proteomes" id="UP001237448"/>
    </source>
</evidence>
<dbReference type="RefSeq" id="WP_213335601.1">
    <property type="nucleotide sequence ID" value="NZ_JAUSVK010000001.1"/>
</dbReference>
<gene>
    <name evidence="2" type="ORF">J3R73_003291</name>
</gene>
<sequence length="191" mass="20864">MEFDVQTHPATPRFQGHLHEPDPSAIDVTTIRRSEAMPSEANRTLQMDAARRTAEIEQLMLTGIGNRRLLNERLAEAIALADRARSAPVARNDAIVCRDAQTLRALSGVVPVTRSSGKQDLFLGDAPSLPASAPHGGLVKRSTAIECRNQMPCEAVVGKVRRFHIAQRRGDDCDEHAPPANRAAWHAQLLA</sequence>
<accession>A0ABU0FFW1</accession>
<name>A0ABU0FFW1_9HYPH</name>
<evidence type="ECO:0000313" key="2">
    <source>
        <dbReference type="EMBL" id="MDQ0393499.1"/>
    </source>
</evidence>
<evidence type="ECO:0000256" key="1">
    <source>
        <dbReference type="SAM" id="MobiDB-lite"/>
    </source>
</evidence>
<proteinExistence type="predicted"/>
<feature type="region of interest" description="Disordered" evidence="1">
    <location>
        <begin position="1"/>
        <end position="24"/>
    </location>
</feature>
<keyword evidence="3" id="KW-1185">Reference proteome</keyword>
<protein>
    <submittedName>
        <fullName evidence="2">Uncharacterized protein</fullName>
    </submittedName>
</protein>
<reference evidence="2 3" key="1">
    <citation type="submission" date="2023-07" db="EMBL/GenBank/DDBJ databases">
        <title>Genomic Encyclopedia of Type Strains, Phase IV (KMG-IV): sequencing the most valuable type-strain genomes for metagenomic binning, comparative biology and taxonomic classification.</title>
        <authorList>
            <person name="Goeker M."/>
        </authorList>
    </citation>
    <scope>NUCLEOTIDE SEQUENCE [LARGE SCALE GENOMIC DNA]</scope>
    <source>
        <strain evidence="2 3">DSM 5896</strain>
    </source>
</reference>